<comment type="caution">
    <text evidence="7">The sequence shown here is derived from an EMBL/GenBank/DDBJ whole genome shotgun (WGS) entry which is preliminary data.</text>
</comment>
<protein>
    <submittedName>
        <fullName evidence="7">Oligosaccharide flippase family protein</fullName>
    </submittedName>
</protein>
<dbReference type="InterPro" id="IPR002797">
    <property type="entry name" value="Polysacc_synth"/>
</dbReference>
<evidence type="ECO:0000256" key="5">
    <source>
        <dbReference type="ARBA" id="ARBA00023136"/>
    </source>
</evidence>
<comment type="subcellular location">
    <subcellularLocation>
        <location evidence="1">Cell membrane</location>
        <topology evidence="1">Multi-pass membrane protein</topology>
    </subcellularLocation>
</comment>
<reference evidence="7 8" key="1">
    <citation type="submission" date="2019-12" db="EMBL/GenBank/DDBJ databases">
        <title>Genomic-based taxomic classification of the family Erythrobacteraceae.</title>
        <authorList>
            <person name="Xu L."/>
        </authorList>
    </citation>
    <scope>NUCLEOTIDE SEQUENCE [LARGE SCALE GENOMIC DNA]</scope>
    <source>
        <strain evidence="7 8">KCTC 42453</strain>
    </source>
</reference>
<keyword evidence="2" id="KW-1003">Cell membrane</keyword>
<keyword evidence="3 6" id="KW-0812">Transmembrane</keyword>
<name>A0A845B548_9SPHN</name>
<sequence length="423" mass="44257">MGIRLAGLALSFAQAVLVARLLKPSGYGSVALVIAIVTIVATVCQSGLGALAVREVPALLARDDRSSVRGFIGFSATVVIGLGAIATIALAWVSYATNLPSPAFRPLLGIGALTILPIAIIALLHGLAQGFGRVVQAQVPGQIIRPAALTLTMLLSLIAGLRITPRDYMMACVIALGVAAIIAMAWLRTSERPIFSAPKPSGPQSHHAKAALPFLGLAITYILLSESNTLLLGWLSGPRETGLFQPVIRLAPVLMLPVYAAGMGFAPRVAELWQRGEVERIRSITATFTWTTTVITLATALTIAVAGPWIMLVFGPEFQESAPLLWIVGAAHVFSAACGPVGMLLLMERKGGRALSAQIVALAANGALGLVLIPRLGALGAAISLSGGLAVWTGVMLILTISRYRFDPTVLGLVLRKSRTTEH</sequence>
<dbReference type="RefSeq" id="WP_160756135.1">
    <property type="nucleotide sequence ID" value="NZ_WTYL01000002.1"/>
</dbReference>
<evidence type="ECO:0000256" key="3">
    <source>
        <dbReference type="ARBA" id="ARBA00022692"/>
    </source>
</evidence>
<feature type="transmembrane region" description="Helical" evidence="6">
    <location>
        <begin position="28"/>
        <end position="51"/>
    </location>
</feature>
<keyword evidence="8" id="KW-1185">Reference proteome</keyword>
<evidence type="ECO:0000313" key="8">
    <source>
        <dbReference type="Proteomes" id="UP000431922"/>
    </source>
</evidence>
<feature type="transmembrane region" description="Helical" evidence="6">
    <location>
        <begin position="324"/>
        <end position="347"/>
    </location>
</feature>
<evidence type="ECO:0000256" key="1">
    <source>
        <dbReference type="ARBA" id="ARBA00004651"/>
    </source>
</evidence>
<organism evidence="7 8">
    <name type="scientific">Allopontixanthobacter sediminis</name>
    <dbReference type="NCBI Taxonomy" id="1689985"/>
    <lineage>
        <taxon>Bacteria</taxon>
        <taxon>Pseudomonadati</taxon>
        <taxon>Pseudomonadota</taxon>
        <taxon>Alphaproteobacteria</taxon>
        <taxon>Sphingomonadales</taxon>
        <taxon>Erythrobacteraceae</taxon>
        <taxon>Allopontixanthobacter</taxon>
    </lineage>
</organism>
<dbReference type="Proteomes" id="UP000431922">
    <property type="component" value="Unassembled WGS sequence"/>
</dbReference>
<feature type="transmembrane region" description="Helical" evidence="6">
    <location>
        <begin position="71"/>
        <end position="95"/>
    </location>
</feature>
<accession>A0A845B548</accession>
<evidence type="ECO:0000256" key="2">
    <source>
        <dbReference type="ARBA" id="ARBA00022475"/>
    </source>
</evidence>
<keyword evidence="4 6" id="KW-1133">Transmembrane helix</keyword>
<dbReference type="OrthoDB" id="5240734at2"/>
<feature type="transmembrane region" description="Helical" evidence="6">
    <location>
        <begin position="143"/>
        <end position="162"/>
    </location>
</feature>
<dbReference type="Pfam" id="PF01943">
    <property type="entry name" value="Polysacc_synt"/>
    <property type="match status" value="1"/>
</dbReference>
<evidence type="ECO:0000313" key="7">
    <source>
        <dbReference type="EMBL" id="MXP44557.1"/>
    </source>
</evidence>
<feature type="transmembrane region" description="Helical" evidence="6">
    <location>
        <begin position="210"/>
        <end position="235"/>
    </location>
</feature>
<gene>
    <name evidence="7" type="ORF">GRI65_08815</name>
</gene>
<dbReference type="PANTHER" id="PTHR30250">
    <property type="entry name" value="PST FAMILY PREDICTED COLANIC ACID TRANSPORTER"/>
    <property type="match status" value="1"/>
</dbReference>
<dbReference type="PANTHER" id="PTHR30250:SF11">
    <property type="entry name" value="O-ANTIGEN TRANSPORTER-RELATED"/>
    <property type="match status" value="1"/>
</dbReference>
<dbReference type="AlphaFoldDB" id="A0A845B548"/>
<evidence type="ECO:0000256" key="6">
    <source>
        <dbReference type="SAM" id="Phobius"/>
    </source>
</evidence>
<feature type="transmembrane region" description="Helical" evidence="6">
    <location>
        <begin position="107"/>
        <end position="131"/>
    </location>
</feature>
<evidence type="ECO:0000256" key="4">
    <source>
        <dbReference type="ARBA" id="ARBA00022989"/>
    </source>
</evidence>
<feature type="transmembrane region" description="Helical" evidence="6">
    <location>
        <begin position="354"/>
        <end position="373"/>
    </location>
</feature>
<dbReference type="EMBL" id="WTYL01000002">
    <property type="protein sequence ID" value="MXP44557.1"/>
    <property type="molecule type" value="Genomic_DNA"/>
</dbReference>
<feature type="transmembrane region" description="Helical" evidence="6">
    <location>
        <begin position="287"/>
        <end position="312"/>
    </location>
</feature>
<proteinExistence type="predicted"/>
<dbReference type="InterPro" id="IPR050833">
    <property type="entry name" value="Poly_Biosynth_Transport"/>
</dbReference>
<dbReference type="GO" id="GO:0005886">
    <property type="term" value="C:plasma membrane"/>
    <property type="evidence" value="ECO:0007669"/>
    <property type="project" value="UniProtKB-SubCell"/>
</dbReference>
<feature type="transmembrane region" description="Helical" evidence="6">
    <location>
        <begin position="168"/>
        <end position="189"/>
    </location>
</feature>
<feature type="transmembrane region" description="Helical" evidence="6">
    <location>
        <begin position="379"/>
        <end position="399"/>
    </location>
</feature>
<keyword evidence="5 6" id="KW-0472">Membrane</keyword>